<protein>
    <submittedName>
        <fullName evidence="1">Uncharacterized protein</fullName>
    </submittedName>
</protein>
<dbReference type="Proteomes" id="UP001521785">
    <property type="component" value="Unassembled WGS sequence"/>
</dbReference>
<dbReference type="EMBL" id="JAKJXO020000006">
    <property type="protein sequence ID" value="KAL1603614.1"/>
    <property type="molecule type" value="Genomic_DNA"/>
</dbReference>
<gene>
    <name evidence="1" type="ORF">SLS60_005202</name>
</gene>
<evidence type="ECO:0000313" key="2">
    <source>
        <dbReference type="Proteomes" id="UP001521785"/>
    </source>
</evidence>
<organism evidence="1 2">
    <name type="scientific">Paraconiothyrium brasiliense</name>
    <dbReference type="NCBI Taxonomy" id="300254"/>
    <lineage>
        <taxon>Eukaryota</taxon>
        <taxon>Fungi</taxon>
        <taxon>Dikarya</taxon>
        <taxon>Ascomycota</taxon>
        <taxon>Pezizomycotina</taxon>
        <taxon>Dothideomycetes</taxon>
        <taxon>Pleosporomycetidae</taxon>
        <taxon>Pleosporales</taxon>
        <taxon>Massarineae</taxon>
        <taxon>Didymosphaeriaceae</taxon>
        <taxon>Paraconiothyrium</taxon>
    </lineage>
</organism>
<accession>A0ABR3RHI9</accession>
<reference evidence="1 2" key="1">
    <citation type="submission" date="2024-02" db="EMBL/GenBank/DDBJ databases">
        <title>De novo assembly and annotation of 12 fungi associated with fruit tree decline syndrome in Ontario, Canada.</title>
        <authorList>
            <person name="Sulman M."/>
            <person name="Ellouze W."/>
            <person name="Ilyukhin E."/>
        </authorList>
    </citation>
    <scope>NUCLEOTIDE SEQUENCE [LARGE SCALE GENOMIC DNA]</scope>
    <source>
        <strain evidence="1 2">M42-189</strain>
    </source>
</reference>
<comment type="caution">
    <text evidence="1">The sequence shown here is derived from an EMBL/GenBank/DDBJ whole genome shotgun (WGS) entry which is preliminary data.</text>
</comment>
<keyword evidence="2" id="KW-1185">Reference proteome</keyword>
<sequence length="113" mass="13231">MCLILRSLPLAATTMDDSIEVFLARTAPEWENTCDWFDREAITFRTLAHPQSRDLARDSDNFTRRLQQGQRQVKRAGNSQEEDKVITNWLEDSAIKDYEGVIELYEDMAFWEV</sequence>
<proteinExistence type="predicted"/>
<name>A0ABR3RHI9_9PLEO</name>
<evidence type="ECO:0000313" key="1">
    <source>
        <dbReference type="EMBL" id="KAL1603614.1"/>
    </source>
</evidence>